<dbReference type="InterPro" id="IPR006845">
    <property type="entry name" value="Pex_N"/>
</dbReference>
<protein>
    <recommendedName>
        <fullName evidence="13">Peroxin-12</fullName>
    </recommendedName>
</protein>
<dbReference type="OrthoDB" id="107372at2759"/>
<reference evidence="15" key="1">
    <citation type="submission" date="2020-10" db="EMBL/GenBank/DDBJ databases">
        <title>Unveiling of a novel bifunctional photoreceptor, Dualchrome1, isolated from a cosmopolitan green alga.</title>
        <authorList>
            <person name="Suzuki S."/>
            <person name="Kawachi M."/>
        </authorList>
    </citation>
    <scope>NUCLEOTIDE SEQUENCE</scope>
    <source>
        <strain evidence="15">NIES 2893</strain>
    </source>
</reference>
<keyword evidence="11" id="KW-0472">Membrane</keyword>
<comment type="subcellular location">
    <subcellularLocation>
        <location evidence="1">Peroxisome membrane</location>
        <topology evidence="1">Multi-pass membrane protein</topology>
    </subcellularLocation>
</comment>
<evidence type="ECO:0000256" key="7">
    <source>
        <dbReference type="ARBA" id="ARBA00022771"/>
    </source>
</evidence>
<dbReference type="PANTHER" id="PTHR12888">
    <property type="entry name" value="PEROXISOME ASSEMBLY PROTEIN 12 PEROXIN-12"/>
    <property type="match status" value="1"/>
</dbReference>
<feature type="domain" description="Pex N-terminal" evidence="14">
    <location>
        <begin position="49"/>
        <end position="282"/>
    </location>
</feature>
<evidence type="ECO:0000313" key="15">
    <source>
        <dbReference type="EMBL" id="GHP03414.1"/>
    </source>
</evidence>
<keyword evidence="5" id="KW-0812">Transmembrane</keyword>
<evidence type="ECO:0000313" key="16">
    <source>
        <dbReference type="Proteomes" id="UP000660262"/>
    </source>
</evidence>
<evidence type="ECO:0000256" key="3">
    <source>
        <dbReference type="ARBA" id="ARBA00008704"/>
    </source>
</evidence>
<evidence type="ECO:0000256" key="8">
    <source>
        <dbReference type="ARBA" id="ARBA00022833"/>
    </source>
</evidence>
<dbReference type="PANTHER" id="PTHR12888:SF0">
    <property type="entry name" value="PEROXISOME ASSEMBLY PROTEIN 12"/>
    <property type="match status" value="1"/>
</dbReference>
<proteinExistence type="inferred from homology"/>
<keyword evidence="7" id="KW-0863">Zinc-finger</keyword>
<evidence type="ECO:0000256" key="4">
    <source>
        <dbReference type="ARBA" id="ARBA00022448"/>
    </source>
</evidence>
<dbReference type="SUPFAM" id="SSF57850">
    <property type="entry name" value="RING/U-box"/>
    <property type="match status" value="1"/>
</dbReference>
<keyword evidence="9" id="KW-0653">Protein transport</keyword>
<evidence type="ECO:0000256" key="2">
    <source>
        <dbReference type="ARBA" id="ARBA00004906"/>
    </source>
</evidence>
<evidence type="ECO:0000256" key="11">
    <source>
        <dbReference type="ARBA" id="ARBA00023136"/>
    </source>
</evidence>
<dbReference type="EMBL" id="BNJQ01000005">
    <property type="protein sequence ID" value="GHP03414.1"/>
    <property type="molecule type" value="Genomic_DNA"/>
</dbReference>
<evidence type="ECO:0000256" key="13">
    <source>
        <dbReference type="ARBA" id="ARBA00029692"/>
    </source>
</evidence>
<gene>
    <name evidence="15" type="ORF">PPROV_000216900</name>
</gene>
<dbReference type="GO" id="GO:0004842">
    <property type="term" value="F:ubiquitin-protein transferase activity"/>
    <property type="evidence" value="ECO:0007669"/>
    <property type="project" value="TreeGrafter"/>
</dbReference>
<dbReference type="Pfam" id="PF04757">
    <property type="entry name" value="Pex2_Pex12"/>
    <property type="match status" value="1"/>
</dbReference>
<dbReference type="GO" id="GO:0008270">
    <property type="term" value="F:zinc ion binding"/>
    <property type="evidence" value="ECO:0007669"/>
    <property type="project" value="UniProtKB-KW"/>
</dbReference>
<dbReference type="GO" id="GO:0005778">
    <property type="term" value="C:peroxisomal membrane"/>
    <property type="evidence" value="ECO:0007669"/>
    <property type="project" value="UniProtKB-SubCell"/>
</dbReference>
<dbReference type="CDD" id="cd16451">
    <property type="entry name" value="mRING_PEX12"/>
    <property type="match status" value="1"/>
</dbReference>
<dbReference type="InterPro" id="IPR017375">
    <property type="entry name" value="PEX12"/>
</dbReference>
<accession>A0A830H8N5</accession>
<dbReference type="Proteomes" id="UP000660262">
    <property type="component" value="Unassembled WGS sequence"/>
</dbReference>
<dbReference type="GO" id="GO:0016558">
    <property type="term" value="P:protein import into peroxisome matrix"/>
    <property type="evidence" value="ECO:0007669"/>
    <property type="project" value="InterPro"/>
</dbReference>
<comment type="caution">
    <text evidence="15">The sequence shown here is derived from an EMBL/GenBank/DDBJ whole genome shotgun (WGS) entry which is preliminary data.</text>
</comment>
<keyword evidence="4" id="KW-0813">Transport</keyword>
<dbReference type="PIRSF" id="PIRSF038074">
    <property type="entry name" value="Peroxisome_assembly_p12"/>
    <property type="match status" value="1"/>
</dbReference>
<evidence type="ECO:0000259" key="14">
    <source>
        <dbReference type="Pfam" id="PF04757"/>
    </source>
</evidence>
<evidence type="ECO:0000256" key="6">
    <source>
        <dbReference type="ARBA" id="ARBA00022723"/>
    </source>
</evidence>
<evidence type="ECO:0000256" key="1">
    <source>
        <dbReference type="ARBA" id="ARBA00004585"/>
    </source>
</evidence>
<evidence type="ECO:0000256" key="12">
    <source>
        <dbReference type="ARBA" id="ARBA00023140"/>
    </source>
</evidence>
<sequence length="410" mass="43452">MSSSELQGGVLPAPPSFFECAAAARLVPSLKAAILYSMHTVLDSGAQGSATSLWALRSFDELVLVSQIAMEWICLRQGSASFAEGVYGLRRVPLPGNKKIKVMPSLFWLAVFPYLRTKLERAYARQAGVPLTQIGTQYVEAVPRQLPPLAPWPPASRGTAARAVALWERAKRAVRHTFVATYPFCHAAVEGCELSYQAAFLVVGAPFFSPYLQQAGCVLARSTPRQTAAAAQAARRRRAAMLAGRGALARTAMQTGWVVADNAREALILFVLSFKALEWYFASGESRVAGGGGGGAASASGGAAPSDLIGSDVAGVAGLGVDFGKVLPSAPLPLPPAPPSATPHPRGCGVPADARLCPLCRRSISNPAAAVRSGYVYCYPCLVDHVRRERTCPVTCLPMGEEGVRRLYLE</sequence>
<organism evidence="15 16">
    <name type="scientific">Pycnococcus provasolii</name>
    <dbReference type="NCBI Taxonomy" id="41880"/>
    <lineage>
        <taxon>Eukaryota</taxon>
        <taxon>Viridiplantae</taxon>
        <taxon>Chlorophyta</taxon>
        <taxon>Pseudoscourfieldiophyceae</taxon>
        <taxon>Pseudoscourfieldiales</taxon>
        <taxon>Pycnococcaceae</taxon>
        <taxon>Pycnococcus</taxon>
    </lineage>
</organism>
<dbReference type="InterPro" id="IPR013083">
    <property type="entry name" value="Znf_RING/FYVE/PHD"/>
</dbReference>
<keyword evidence="8" id="KW-0862">Zinc</keyword>
<dbReference type="AlphaFoldDB" id="A0A830H8N5"/>
<evidence type="ECO:0000256" key="9">
    <source>
        <dbReference type="ARBA" id="ARBA00022927"/>
    </source>
</evidence>
<dbReference type="Gene3D" id="3.30.40.10">
    <property type="entry name" value="Zinc/RING finger domain, C3HC4 (zinc finger)"/>
    <property type="match status" value="1"/>
</dbReference>
<dbReference type="GO" id="GO:1990429">
    <property type="term" value="C:peroxisomal importomer complex"/>
    <property type="evidence" value="ECO:0007669"/>
    <property type="project" value="TreeGrafter"/>
</dbReference>
<name>A0A830H8N5_9CHLO</name>
<comment type="pathway">
    <text evidence="2">Protein modification; protein ubiquitination.</text>
</comment>
<keyword evidence="16" id="KW-1185">Reference proteome</keyword>
<keyword evidence="6" id="KW-0479">Metal-binding</keyword>
<comment type="similarity">
    <text evidence="3">Belongs to the pex2/pex10/pex12 family.</text>
</comment>
<evidence type="ECO:0000256" key="5">
    <source>
        <dbReference type="ARBA" id="ARBA00022692"/>
    </source>
</evidence>
<keyword evidence="10" id="KW-1133">Transmembrane helix</keyword>
<dbReference type="GO" id="GO:0006513">
    <property type="term" value="P:protein monoubiquitination"/>
    <property type="evidence" value="ECO:0007669"/>
    <property type="project" value="TreeGrafter"/>
</dbReference>
<evidence type="ECO:0000256" key="10">
    <source>
        <dbReference type="ARBA" id="ARBA00022989"/>
    </source>
</evidence>
<keyword evidence="12" id="KW-0576">Peroxisome</keyword>